<comment type="caution">
    <text evidence="1">The sequence shown here is derived from an EMBL/GenBank/DDBJ whole genome shotgun (WGS) entry which is preliminary data.</text>
</comment>
<evidence type="ECO:0000313" key="2">
    <source>
        <dbReference type="Proteomes" id="UP001140502"/>
    </source>
</evidence>
<dbReference type="Proteomes" id="UP001140502">
    <property type="component" value="Unassembled WGS sequence"/>
</dbReference>
<keyword evidence="2" id="KW-1185">Reference proteome</keyword>
<proteinExistence type="predicted"/>
<dbReference type="AlphaFoldDB" id="A0A9W8TCW1"/>
<sequence length="193" mass="22264">MSDFPVDALRQLQQKVYEDLSKAKGFSPPKSLDRGIEFPFTRLENGTYLHDRSEKDVYRILIDSYRFRMEEHCFNGGAPEPGSLYAECDSGLPAFSRYLDLAETRTGLLPPWWTPEKKQECKNFGASGREWQDLHRAVNDKILLWHYADMRFAPQLRMLAEAITGRMVGPTSSLIRRGELAEEECRSIVEELD</sequence>
<gene>
    <name evidence="1" type="ORF">N0V84_011791</name>
</gene>
<name>A0A9W8TCW1_9HYPO</name>
<reference evidence="1" key="1">
    <citation type="submission" date="2022-10" db="EMBL/GenBank/DDBJ databases">
        <title>Tapping the CABI collections for fungal endophytes: first genome assemblies for Collariella, Neodidymelliopsis, Ascochyta clinopodiicola, Didymella pomorum, Didymosphaeria variabile, Neocosmospora piperis and Neocucurbitaria cava.</title>
        <authorList>
            <person name="Hill R."/>
        </authorList>
    </citation>
    <scope>NUCLEOTIDE SEQUENCE</scope>
    <source>
        <strain evidence="1">IMI 366586</strain>
    </source>
</reference>
<protein>
    <submittedName>
        <fullName evidence="1">Uncharacterized protein</fullName>
    </submittedName>
</protein>
<dbReference type="EMBL" id="JAPEUR010000477">
    <property type="protein sequence ID" value="KAJ4308935.1"/>
    <property type="molecule type" value="Genomic_DNA"/>
</dbReference>
<organism evidence="1 2">
    <name type="scientific">Fusarium piperis</name>
    <dbReference type="NCBI Taxonomy" id="1435070"/>
    <lineage>
        <taxon>Eukaryota</taxon>
        <taxon>Fungi</taxon>
        <taxon>Dikarya</taxon>
        <taxon>Ascomycota</taxon>
        <taxon>Pezizomycotina</taxon>
        <taxon>Sordariomycetes</taxon>
        <taxon>Hypocreomycetidae</taxon>
        <taxon>Hypocreales</taxon>
        <taxon>Nectriaceae</taxon>
        <taxon>Fusarium</taxon>
        <taxon>Fusarium solani species complex</taxon>
    </lineage>
</organism>
<evidence type="ECO:0000313" key="1">
    <source>
        <dbReference type="EMBL" id="KAJ4308935.1"/>
    </source>
</evidence>
<dbReference type="OrthoDB" id="432970at2759"/>
<accession>A0A9W8TCW1</accession>